<dbReference type="PANTHER" id="PTHR13129">
    <property type="entry name" value="VPRBP PROTEIN-RELATED"/>
    <property type="match status" value="1"/>
</dbReference>
<dbReference type="InterPro" id="IPR015943">
    <property type="entry name" value="WD40/YVTN_repeat-like_dom_sf"/>
</dbReference>
<dbReference type="InterPro" id="IPR033270">
    <property type="entry name" value="VPRBP/DCAF1"/>
</dbReference>
<dbReference type="AlphaFoldDB" id="A0A915E119"/>
<dbReference type="Gene3D" id="2.130.10.10">
    <property type="entry name" value="YVTN repeat-like/Quinoprotein amine dehydrogenase"/>
    <property type="match status" value="1"/>
</dbReference>
<keyword evidence="2" id="KW-0539">Nucleus</keyword>
<keyword evidence="4" id="KW-1185">Reference proteome</keyword>
<reference evidence="5" key="1">
    <citation type="submission" date="2022-11" db="UniProtKB">
        <authorList>
            <consortium name="WormBaseParasite"/>
        </authorList>
    </citation>
    <scope>IDENTIFICATION</scope>
</reference>
<evidence type="ECO:0000313" key="5">
    <source>
        <dbReference type="WBParaSite" id="jg25816"/>
    </source>
</evidence>
<sequence length="377" mass="42081">MTQEKLWKSAVVAQTRIVYNEKELLQLMYQHLNTSYTNFTAWISSSKRSVICQDQGLPDPPSRTLNNTNAPKRAGPLTPVPILIPTEEAYLQAQTLPFPQLQPLLENLSSSLTPLQHSPRRIPLRLSSGLNTSLPSTSTALPPASPSSTAAQFSLQQLVHHFLYSIRIKCPEPKTDVFGAQQFGQRAMSYFEEEDEIFTCCNFSNDDEFIQWATSLETSLCLTSRPFITSSSRQVLVTECQSVGVVFGDGSLMLTSSGLLKPLSMLWRMGDMQEPKEQLIEFTEETFVDFGHNRSAHHLVGTLRSRATIYDTETGLAIVQLYDETLANGYERTGPVLIQMMRSSGRVVHKFDKLNPDISGCFHPKGSEVIIIVKCGT</sequence>
<proteinExistence type="predicted"/>
<comment type="subcellular location">
    <subcellularLocation>
        <location evidence="1">Nucleus</location>
    </subcellularLocation>
</comment>
<protein>
    <submittedName>
        <fullName evidence="5">Uncharacterized protein</fullName>
    </submittedName>
</protein>
<dbReference type="PANTHER" id="PTHR13129:SF4">
    <property type="entry name" value="DDB1- AND CUL4-ASSOCIATED FACTOR 1"/>
    <property type="match status" value="1"/>
</dbReference>
<evidence type="ECO:0000256" key="3">
    <source>
        <dbReference type="SAM" id="MobiDB-lite"/>
    </source>
</evidence>
<evidence type="ECO:0000256" key="1">
    <source>
        <dbReference type="ARBA" id="ARBA00004123"/>
    </source>
</evidence>
<dbReference type="GO" id="GO:0005634">
    <property type="term" value="C:nucleus"/>
    <property type="evidence" value="ECO:0007669"/>
    <property type="project" value="UniProtKB-SubCell"/>
</dbReference>
<evidence type="ECO:0000313" key="4">
    <source>
        <dbReference type="Proteomes" id="UP000887574"/>
    </source>
</evidence>
<accession>A0A915E119</accession>
<dbReference type="GO" id="GO:0080008">
    <property type="term" value="C:Cul4-RING E3 ubiquitin ligase complex"/>
    <property type="evidence" value="ECO:0007669"/>
    <property type="project" value="TreeGrafter"/>
</dbReference>
<dbReference type="WBParaSite" id="jg25816">
    <property type="protein sequence ID" value="jg25816"/>
    <property type="gene ID" value="jg25816"/>
</dbReference>
<dbReference type="GO" id="GO:0016567">
    <property type="term" value="P:protein ubiquitination"/>
    <property type="evidence" value="ECO:0007669"/>
    <property type="project" value="InterPro"/>
</dbReference>
<evidence type="ECO:0000256" key="2">
    <source>
        <dbReference type="ARBA" id="ARBA00023242"/>
    </source>
</evidence>
<feature type="region of interest" description="Disordered" evidence="3">
    <location>
        <begin position="53"/>
        <end position="73"/>
    </location>
</feature>
<name>A0A915E119_9BILA</name>
<dbReference type="Proteomes" id="UP000887574">
    <property type="component" value="Unplaced"/>
</dbReference>
<organism evidence="4 5">
    <name type="scientific">Ditylenchus dipsaci</name>
    <dbReference type="NCBI Taxonomy" id="166011"/>
    <lineage>
        <taxon>Eukaryota</taxon>
        <taxon>Metazoa</taxon>
        <taxon>Ecdysozoa</taxon>
        <taxon>Nematoda</taxon>
        <taxon>Chromadorea</taxon>
        <taxon>Rhabditida</taxon>
        <taxon>Tylenchina</taxon>
        <taxon>Tylenchomorpha</taxon>
        <taxon>Sphaerularioidea</taxon>
        <taxon>Anguinidae</taxon>
        <taxon>Anguininae</taxon>
        <taxon>Ditylenchus</taxon>
    </lineage>
</organism>